<dbReference type="AlphaFoldDB" id="A0A7T6ZA15"/>
<feature type="compositionally biased region" description="Basic residues" evidence="1">
    <location>
        <begin position="54"/>
        <end position="64"/>
    </location>
</feature>
<reference evidence="2 3" key="1">
    <citation type="submission" date="2020-06" db="EMBL/GenBank/DDBJ databases">
        <title>Genomic analysis of Salicibibacter sp. NKC21-4.</title>
        <authorList>
            <person name="Oh Y.J."/>
        </authorList>
    </citation>
    <scope>NUCLEOTIDE SEQUENCE [LARGE SCALE GENOMIC DNA]</scope>
    <source>
        <strain evidence="2 3">NKC21-4</strain>
    </source>
</reference>
<feature type="compositionally biased region" description="Basic and acidic residues" evidence="1">
    <location>
        <begin position="1"/>
        <end position="17"/>
    </location>
</feature>
<accession>A0A7T6ZA15</accession>
<feature type="compositionally biased region" description="Basic and acidic residues" evidence="1">
    <location>
        <begin position="32"/>
        <end position="53"/>
    </location>
</feature>
<feature type="region of interest" description="Disordered" evidence="1">
    <location>
        <begin position="1"/>
        <end position="64"/>
    </location>
</feature>
<dbReference type="RefSeq" id="WP_200089460.1">
    <property type="nucleotide sequence ID" value="NZ_CP054706.1"/>
</dbReference>
<proteinExistence type="predicted"/>
<gene>
    <name evidence="2" type="ORF">HUG20_06715</name>
</gene>
<dbReference type="KEGG" id="scib:HUG20_06715"/>
<evidence type="ECO:0000313" key="3">
    <source>
        <dbReference type="Proteomes" id="UP000595349"/>
    </source>
</evidence>
<protein>
    <submittedName>
        <fullName evidence="2">Uncharacterized protein</fullName>
    </submittedName>
</protein>
<dbReference type="Proteomes" id="UP000595349">
    <property type="component" value="Chromosome"/>
</dbReference>
<evidence type="ECO:0000256" key="1">
    <source>
        <dbReference type="SAM" id="MobiDB-lite"/>
    </source>
</evidence>
<name>A0A7T6ZA15_9BACI</name>
<organism evidence="2 3">
    <name type="scientific">Salicibibacter cibi</name>
    <dbReference type="NCBI Taxonomy" id="2743001"/>
    <lineage>
        <taxon>Bacteria</taxon>
        <taxon>Bacillati</taxon>
        <taxon>Bacillota</taxon>
        <taxon>Bacilli</taxon>
        <taxon>Bacillales</taxon>
        <taxon>Bacillaceae</taxon>
        <taxon>Salicibibacter</taxon>
    </lineage>
</organism>
<sequence length="64" mass="7623">MRHSRKETDRLRVKGEAKAMFQPREDNDDPTESMHHDPVPDGEVRMNEEDEKMKRRSKNKSISE</sequence>
<dbReference type="EMBL" id="CP054706">
    <property type="protein sequence ID" value="QQK79596.1"/>
    <property type="molecule type" value="Genomic_DNA"/>
</dbReference>
<keyword evidence="3" id="KW-1185">Reference proteome</keyword>
<evidence type="ECO:0000313" key="2">
    <source>
        <dbReference type="EMBL" id="QQK79596.1"/>
    </source>
</evidence>